<protein>
    <submittedName>
        <fullName evidence="3">Monocarboxylate transporter 12</fullName>
    </submittedName>
</protein>
<feature type="transmembrane region" description="Helical" evidence="2">
    <location>
        <begin position="339"/>
        <end position="359"/>
    </location>
</feature>
<feature type="transmembrane region" description="Helical" evidence="2">
    <location>
        <begin position="424"/>
        <end position="443"/>
    </location>
</feature>
<feature type="transmembrane region" description="Helical" evidence="2">
    <location>
        <begin position="594"/>
        <end position="616"/>
    </location>
</feature>
<feature type="non-terminal residue" evidence="3">
    <location>
        <position position="1"/>
    </location>
</feature>
<dbReference type="InterPro" id="IPR011701">
    <property type="entry name" value="MFS"/>
</dbReference>
<feature type="transmembrane region" description="Helical" evidence="2">
    <location>
        <begin position="298"/>
        <end position="319"/>
    </location>
</feature>
<feature type="transmembrane region" description="Helical" evidence="2">
    <location>
        <begin position="530"/>
        <end position="551"/>
    </location>
</feature>
<dbReference type="PANTHER" id="PTHR11360">
    <property type="entry name" value="MONOCARBOXYLATE TRANSPORTER"/>
    <property type="match status" value="1"/>
</dbReference>
<organism evidence="3">
    <name type="scientific">Ceratitis capitata</name>
    <name type="common">Mediterranean fruit fly</name>
    <name type="synonym">Tephritis capitata</name>
    <dbReference type="NCBI Taxonomy" id="7213"/>
    <lineage>
        <taxon>Eukaryota</taxon>
        <taxon>Metazoa</taxon>
        <taxon>Ecdysozoa</taxon>
        <taxon>Arthropoda</taxon>
        <taxon>Hexapoda</taxon>
        <taxon>Insecta</taxon>
        <taxon>Pterygota</taxon>
        <taxon>Neoptera</taxon>
        <taxon>Endopterygota</taxon>
        <taxon>Diptera</taxon>
        <taxon>Brachycera</taxon>
        <taxon>Muscomorpha</taxon>
        <taxon>Tephritoidea</taxon>
        <taxon>Tephritidae</taxon>
        <taxon>Ceratitis</taxon>
        <taxon>Ceratitis</taxon>
    </lineage>
</organism>
<evidence type="ECO:0000256" key="2">
    <source>
        <dbReference type="SAM" id="Phobius"/>
    </source>
</evidence>
<dbReference type="InterPro" id="IPR050327">
    <property type="entry name" value="Proton-linked_MCT"/>
</dbReference>
<dbReference type="EMBL" id="GAMC01003702">
    <property type="protein sequence ID" value="JAC02854.1"/>
    <property type="molecule type" value="mRNA"/>
</dbReference>
<dbReference type="PANTHER" id="PTHR11360:SF93">
    <property type="entry name" value="MONOCARBOXYLATE TRANSPORTER 7-LIKE PROTEIN"/>
    <property type="match status" value="1"/>
</dbReference>
<feature type="compositionally biased region" description="Low complexity" evidence="1">
    <location>
        <begin position="7"/>
        <end position="21"/>
    </location>
</feature>
<name>W8C166_CERCA</name>
<keyword evidence="2" id="KW-0812">Transmembrane</keyword>
<dbReference type="Gene3D" id="1.20.1250.20">
    <property type="entry name" value="MFS general substrate transporter like domains"/>
    <property type="match status" value="1"/>
</dbReference>
<proteinExistence type="evidence at transcript level"/>
<dbReference type="InterPro" id="IPR036259">
    <property type="entry name" value="MFS_trans_sf"/>
</dbReference>
<feature type="region of interest" description="Disordered" evidence="1">
    <location>
        <begin position="199"/>
        <end position="224"/>
    </location>
</feature>
<evidence type="ECO:0000256" key="1">
    <source>
        <dbReference type="SAM" id="MobiDB-lite"/>
    </source>
</evidence>
<feature type="transmembrane region" description="Helical" evidence="2">
    <location>
        <begin position="622"/>
        <end position="643"/>
    </location>
</feature>
<reference evidence="3" key="1">
    <citation type="submission" date="2013-07" db="EMBL/GenBank/DDBJ databases">
        <authorList>
            <person name="Geib S."/>
        </authorList>
    </citation>
    <scope>NUCLEOTIDE SEQUENCE</scope>
</reference>
<gene>
    <name evidence="3" type="primary">MOT12</name>
</gene>
<feature type="compositionally biased region" description="Low complexity" evidence="1">
    <location>
        <begin position="199"/>
        <end position="223"/>
    </location>
</feature>
<evidence type="ECO:0000313" key="3">
    <source>
        <dbReference type="EMBL" id="JAC02854.1"/>
    </source>
</evidence>
<dbReference type="GO" id="GO:0022857">
    <property type="term" value="F:transmembrane transporter activity"/>
    <property type="evidence" value="ECO:0007669"/>
    <property type="project" value="InterPro"/>
</dbReference>
<reference evidence="3" key="2">
    <citation type="journal article" date="2014" name="BMC Genomics">
        <title>A genomic perspective to assessing quality of mass-reared SIT flies used in Mediterranean fruit fly (Ceratitis capitata) eradication in California.</title>
        <authorList>
            <person name="Calla B."/>
            <person name="Hall B."/>
            <person name="Hou S."/>
            <person name="Geib S.M."/>
        </authorList>
    </citation>
    <scope>NUCLEOTIDE SEQUENCE</scope>
</reference>
<keyword evidence="2" id="KW-1133">Transmembrane helix</keyword>
<keyword evidence="2" id="KW-0472">Membrane</keyword>
<dbReference type="AlphaFoldDB" id="W8C166"/>
<accession>W8C166</accession>
<feature type="region of interest" description="Disordered" evidence="1">
    <location>
        <begin position="1"/>
        <end position="21"/>
    </location>
</feature>
<feature type="transmembrane region" description="Helical" evidence="2">
    <location>
        <begin position="691"/>
        <end position="712"/>
    </location>
</feature>
<dbReference type="CDD" id="cd17352">
    <property type="entry name" value="MFS_MCT_SLC16"/>
    <property type="match status" value="1"/>
</dbReference>
<dbReference type="OrthoDB" id="6499973at2759"/>
<feature type="transmembrane region" description="Helical" evidence="2">
    <location>
        <begin position="366"/>
        <end position="385"/>
    </location>
</feature>
<feature type="transmembrane region" description="Helical" evidence="2">
    <location>
        <begin position="391"/>
        <end position="412"/>
    </location>
</feature>
<dbReference type="Pfam" id="PF07690">
    <property type="entry name" value="MFS_1"/>
    <property type="match status" value="1"/>
</dbReference>
<feature type="transmembrane region" description="Helical" evidence="2">
    <location>
        <begin position="563"/>
        <end position="582"/>
    </location>
</feature>
<sequence>VGVGAEDQPTTPSDSNSSSNIMATTAAAATKKTVTRQQLYGSNRCLRQSSVHYPLDHSALQTSHIAGVGGVSGGGGGGTLKRQPCTLSHSRSITALQNMDLYGSYATLPSTAAAAPLDTPQRGYCARHLAAAPGSGGGAPGMGVGGGLGVSGSHTWHPSQYAAAATPCCHLYNANQAAAAAAATSCMYGGIGHTCQQQVAAPQPHPQQQQTQTQHQHQHSQQQYPRAALLHDSHKPLVPNGYYFGYEHATHLTDEEDSAFPGFHDREFHMLHRNIPALRRTGVDTAGIRQYFYPDGGWGWIICGIAFLIHILTTGLQLSNGLLLFYAIDHLRDSNGIEWVGALNWSISMLLSPFVITFCRKKSTRLMAVVGGLVLPLGVLFTSFATELGQIVFSYGIVFGIAVAMVRESSTIMLGNYFKRRRQFVEMIAMSGEGVGISIFSVILREGVGNAGWRVGLQIVAGLVAVSFFMGLLYRPASLYHPQRRAIQHLKNQRKKMRENKSKSAVTTEQKAVRYLFIDISPFKSTNVKILMVSAAVAALGIYTPMISMTLTVAKEGPDIEDLVLLQTFLGVSSTIGVFIAGTILRNTFSIGNFLITSQIVSQVFIALIAISILSLSFVVSFRWFCILGWMYGIGFGGFRYAFKILALDRVKVKQFSKAWGLLKGAESIPVLISIPLTSFLNDYSLNYGRAGYFICSAAAAIGGIIIFFMAYSTVEHESGPGHGNNKKHGNGAIPTLRPFPQYCKLHGFHEPVVDFNVYNGCDYPAPDLLMSRSCVSLNQVDFENLCRSNAYCDRWRVPSVHKLQHCAVHGGGGTAASAARGRGHMSEMNRPHSPHYDIEQGYGSMRRGMGKRLQKSLSFIQNPYCCNGQWYCNCHDSYQWAQTSPRSHMHQPLLCTCNQGSTNYLQNSRSRSVPEGLSTIGNHLCRCKNQTTTTTAAPTAATSRFGSSTALSREVIYLPRHDHDYNFSCRHHQRGVGAAATTATAAAVAAIQHGAATTPRTRHRRTQSLSKPLQYVEQITTSV</sequence>
<feature type="transmembrane region" description="Helical" evidence="2">
    <location>
        <begin position="455"/>
        <end position="474"/>
    </location>
</feature>
<dbReference type="SUPFAM" id="SSF103473">
    <property type="entry name" value="MFS general substrate transporter"/>
    <property type="match status" value="1"/>
</dbReference>